<dbReference type="InterPro" id="IPR020550">
    <property type="entry name" value="Inositol_monophosphatase_CS"/>
</dbReference>
<accession>A0ABT1RXI6</accession>
<dbReference type="PANTHER" id="PTHR20854:SF4">
    <property type="entry name" value="INOSITOL-1-MONOPHOSPHATASE-RELATED"/>
    <property type="match status" value="1"/>
</dbReference>
<dbReference type="Gene3D" id="3.30.540.10">
    <property type="entry name" value="Fructose-1,6-Bisphosphatase, subunit A, domain 1"/>
    <property type="match status" value="1"/>
</dbReference>
<dbReference type="GeneID" id="90533614"/>
<evidence type="ECO:0000313" key="9">
    <source>
        <dbReference type="Proteomes" id="UP001524473"/>
    </source>
</evidence>
<gene>
    <name evidence="8" type="ORF">NE695_05610</name>
</gene>
<keyword evidence="9" id="KW-1185">Reference proteome</keyword>
<dbReference type="Proteomes" id="UP001524473">
    <property type="component" value="Unassembled WGS sequence"/>
</dbReference>
<comment type="catalytic activity">
    <reaction evidence="1 7">
        <text>a myo-inositol phosphate + H2O = myo-inositol + phosphate</text>
        <dbReference type="Rhea" id="RHEA:24056"/>
        <dbReference type="ChEBI" id="CHEBI:15377"/>
        <dbReference type="ChEBI" id="CHEBI:17268"/>
        <dbReference type="ChEBI" id="CHEBI:43474"/>
        <dbReference type="ChEBI" id="CHEBI:84139"/>
        <dbReference type="EC" id="3.1.3.25"/>
    </reaction>
</comment>
<evidence type="ECO:0000256" key="1">
    <source>
        <dbReference type="ARBA" id="ARBA00001033"/>
    </source>
</evidence>
<evidence type="ECO:0000256" key="6">
    <source>
        <dbReference type="ARBA" id="ARBA00022842"/>
    </source>
</evidence>
<dbReference type="RefSeq" id="WP_242871136.1">
    <property type="nucleotide sequence ID" value="NZ_CABKVV010000014.1"/>
</dbReference>
<keyword evidence="6 7" id="KW-0460">Magnesium</keyword>
<evidence type="ECO:0000256" key="7">
    <source>
        <dbReference type="RuleBase" id="RU364068"/>
    </source>
</evidence>
<keyword evidence="4 7" id="KW-0479">Metal-binding</keyword>
<evidence type="ECO:0000256" key="5">
    <source>
        <dbReference type="ARBA" id="ARBA00022801"/>
    </source>
</evidence>
<dbReference type="SUPFAM" id="SSF56655">
    <property type="entry name" value="Carbohydrate phosphatase"/>
    <property type="match status" value="1"/>
</dbReference>
<protein>
    <recommendedName>
        <fullName evidence="7">Inositol-1-monophosphatase</fullName>
        <ecNumber evidence="7">3.1.3.25</ecNumber>
    </recommendedName>
</protein>
<dbReference type="InterPro" id="IPR020583">
    <property type="entry name" value="Inositol_monoP_metal-BS"/>
</dbReference>
<reference evidence="8 9" key="1">
    <citation type="submission" date="2022-06" db="EMBL/GenBank/DDBJ databases">
        <title>Isolation of gut microbiota from human fecal samples.</title>
        <authorList>
            <person name="Pamer E.G."/>
            <person name="Barat B."/>
            <person name="Waligurski E."/>
            <person name="Medina S."/>
            <person name="Paddock L."/>
            <person name="Mostad J."/>
        </authorList>
    </citation>
    <scope>NUCLEOTIDE SEQUENCE [LARGE SCALE GENOMIC DNA]</scope>
    <source>
        <strain evidence="8 9">DFI.9.73</strain>
    </source>
</reference>
<dbReference type="PRINTS" id="PR00377">
    <property type="entry name" value="IMPHPHTASES"/>
</dbReference>
<name>A0ABT1RXI6_9FIRM</name>
<dbReference type="InterPro" id="IPR033942">
    <property type="entry name" value="IMPase"/>
</dbReference>
<evidence type="ECO:0000256" key="3">
    <source>
        <dbReference type="ARBA" id="ARBA00009759"/>
    </source>
</evidence>
<proteinExistence type="inferred from homology"/>
<dbReference type="InterPro" id="IPR000760">
    <property type="entry name" value="Inositol_monophosphatase-like"/>
</dbReference>
<organism evidence="8 9">
    <name type="scientific">Neglectibacter timonensis</name>
    <dbReference type="NCBI Taxonomy" id="1776382"/>
    <lineage>
        <taxon>Bacteria</taxon>
        <taxon>Bacillati</taxon>
        <taxon>Bacillota</taxon>
        <taxon>Clostridia</taxon>
        <taxon>Eubacteriales</taxon>
        <taxon>Oscillospiraceae</taxon>
        <taxon>Neglectibacter</taxon>
    </lineage>
</organism>
<dbReference type="PROSITE" id="PS00629">
    <property type="entry name" value="IMP_1"/>
    <property type="match status" value="1"/>
</dbReference>
<evidence type="ECO:0000313" key="8">
    <source>
        <dbReference type="EMBL" id="MCQ4839393.1"/>
    </source>
</evidence>
<comment type="similarity">
    <text evidence="3 7">Belongs to the inositol monophosphatase superfamily.</text>
</comment>
<dbReference type="Pfam" id="PF00459">
    <property type="entry name" value="Inositol_P"/>
    <property type="match status" value="1"/>
</dbReference>
<evidence type="ECO:0000256" key="4">
    <source>
        <dbReference type="ARBA" id="ARBA00022723"/>
    </source>
</evidence>
<dbReference type="CDD" id="cd01639">
    <property type="entry name" value="IMPase"/>
    <property type="match status" value="1"/>
</dbReference>
<dbReference type="EC" id="3.1.3.25" evidence="7"/>
<comment type="cofactor">
    <cofactor evidence="2 7">
        <name>Mg(2+)</name>
        <dbReference type="ChEBI" id="CHEBI:18420"/>
    </cofactor>
</comment>
<dbReference type="Gene3D" id="3.40.190.80">
    <property type="match status" value="1"/>
</dbReference>
<comment type="caution">
    <text evidence="8">The sequence shown here is derived from an EMBL/GenBank/DDBJ whole genome shotgun (WGS) entry which is preliminary data.</text>
</comment>
<sequence>MIKNNIWLEVMRKDVEQGMEFTELLQRTADVARGAGGLVLAIKKPEVFTKEGHSNFVTEADLASQKYCIGKLSGILPEAHFFAEEQEQNALEPGYNWVIDPIDGTTNFMRGYRHSAVSIGLVKDGEGVLGVVYNPYTEELFAAVRGEGAFLNGAPIQVSQAAMKDALIVFGTSPYDRGKAAETFSVVQKIFLSCGDIRRSGSAALDLCYVAAGRCDGFYEGQLSPWDYAAASVILEEAGGRIGTLEPYRFSFREQQPIVAGNPEVYEEIRRLSSGGRSAGDGLNQ</sequence>
<dbReference type="PROSITE" id="PS00630">
    <property type="entry name" value="IMP_2"/>
    <property type="match status" value="1"/>
</dbReference>
<keyword evidence="5 7" id="KW-0378">Hydrolase</keyword>
<dbReference type="EMBL" id="JANFZH010000009">
    <property type="protein sequence ID" value="MCQ4839393.1"/>
    <property type="molecule type" value="Genomic_DNA"/>
</dbReference>
<dbReference type="PANTHER" id="PTHR20854">
    <property type="entry name" value="INOSITOL MONOPHOSPHATASE"/>
    <property type="match status" value="1"/>
</dbReference>
<evidence type="ECO:0000256" key="2">
    <source>
        <dbReference type="ARBA" id="ARBA00001946"/>
    </source>
</evidence>